<reference evidence="1" key="1">
    <citation type="submission" date="2022-07" db="EMBL/GenBank/DDBJ databases">
        <title>Genome Sequence of Lecanicillium saksenae.</title>
        <authorList>
            <person name="Buettner E."/>
        </authorList>
    </citation>
    <scope>NUCLEOTIDE SEQUENCE</scope>
    <source>
        <strain evidence="1">VT-O1</strain>
    </source>
</reference>
<evidence type="ECO:0000313" key="1">
    <source>
        <dbReference type="EMBL" id="KAJ3498900.1"/>
    </source>
</evidence>
<gene>
    <name evidence="1" type="ORF">NLG97_g751</name>
</gene>
<name>A0ACC1R5L9_9HYPO</name>
<sequence length="1002" mass="112640">MDRTASKVASAIGVIKRKAPKESAYFGPFYDAMKDEEHDTGTFVDPGQDLDLFYDDNGTVVTRAPRKTDRRTRVWYGPIGSGDKLMKNAQLRDKLRANHNILGLEMEAAGTMNVLPVGVIRGVCDYADPDKNKQWQPYAAAMAAAYAKAILEKVPLPKREDKIEEKSPVQAPSHIDVVATDIDKIEEASGSGSTRPPAQNYVNGTNQGAMMGNVNGGNFYFGPQADVSALPQVAQDQVHLEVCEDRLWSSVSRETYASTRIFSSSDWIFRQDAFKSWQAPHSNEVDNGSPTLLTIKGKAFTGKSSIMRTAVEASLKEKSVITLYHFFGGVSSDPTAELLRDLLGQLLSALPQDQKPLDDIKRWSGEIKKGRCIDFLSHDRLQEDFKRILLAVKPRLTFRIFVDAIDDCFGDYTSHATHYSDEDKRRPLQLLKVLANILDSADAAKMDLGICVSRRPQPEFPGAEPPATTISLVHYMDEVIKPFIQEKLECIPDPARVLNLLLKMSETGAHNFRWATAVCEEIMIYKDTVFEKLEEIASRVIEDHEAVYCRAIRSSKASSPHDHDRMLRFLLVALGAFRPLTPEEFRHVYAAVSVTRFGDFNIAKWETSDSGIGAAHFEAFLSTTTGGLLEIVSRKRRPRYTVKDPAFADAYTIEHHVLFQQRSTESFLRSDKGLQELSFTSPSHLDLDCHRLLYRACGSVLDKCHLRGEEDTVMVDYACRYWLRHSRMCGERLPDSLPGFMRRCAHPKAKIFIQKQILKLHMDLEFAFLESQTSMMMLLATLGCTTLLQKHLDTCRECGSAVPDPSQEEPPSEIFMKSLRSAIKSRKPDTAIYLLTFLPSKQMNEWGEECQTLLYMACSAHDVMRDDKRSLELIEKLLDCGAAPTAHSDAEHELPLHFAIATANEALIRMLSQGYQQQDPDNFVAIFENIHHATSWPALHYALKCGCLEPEQRIAVLNVLSEVVPTGADLLTLEDRDKRTAVDLAEETDDYTIIDKVCEFYD</sequence>
<organism evidence="1 2">
    <name type="scientific">Lecanicillium saksenae</name>
    <dbReference type="NCBI Taxonomy" id="468837"/>
    <lineage>
        <taxon>Eukaryota</taxon>
        <taxon>Fungi</taxon>
        <taxon>Dikarya</taxon>
        <taxon>Ascomycota</taxon>
        <taxon>Pezizomycotina</taxon>
        <taxon>Sordariomycetes</taxon>
        <taxon>Hypocreomycetidae</taxon>
        <taxon>Hypocreales</taxon>
        <taxon>Cordycipitaceae</taxon>
        <taxon>Lecanicillium</taxon>
    </lineage>
</organism>
<protein>
    <submittedName>
        <fullName evidence="1">Uncharacterized protein</fullName>
    </submittedName>
</protein>
<dbReference type="EMBL" id="JANAKD010000029">
    <property type="protein sequence ID" value="KAJ3498900.1"/>
    <property type="molecule type" value="Genomic_DNA"/>
</dbReference>
<proteinExistence type="predicted"/>
<dbReference type="Proteomes" id="UP001148737">
    <property type="component" value="Unassembled WGS sequence"/>
</dbReference>
<accession>A0ACC1R5L9</accession>
<evidence type="ECO:0000313" key="2">
    <source>
        <dbReference type="Proteomes" id="UP001148737"/>
    </source>
</evidence>
<comment type="caution">
    <text evidence="1">The sequence shown here is derived from an EMBL/GenBank/DDBJ whole genome shotgun (WGS) entry which is preliminary data.</text>
</comment>
<keyword evidence="2" id="KW-1185">Reference proteome</keyword>